<evidence type="ECO:0000256" key="10">
    <source>
        <dbReference type="ARBA" id="ARBA00022840"/>
    </source>
</evidence>
<comment type="subcellular location">
    <subcellularLocation>
        <location evidence="1">Cytoplasm</location>
    </subcellularLocation>
</comment>
<dbReference type="PROSITE" id="PS51163">
    <property type="entry name" value="YRDC"/>
    <property type="match status" value="1"/>
</dbReference>
<dbReference type="Pfam" id="PF01300">
    <property type="entry name" value="Sua5_yciO_yrdC"/>
    <property type="match status" value="1"/>
</dbReference>
<sequence>MSSDEPPRVEKGKVVVLPSDAAEASSLFEELGEKIRSGGLVAFPTETVYGLGANALNKTAVLSIFTTKGRPLSDPVICHVAKRDDALSLLDISEEEKALFIVLTDAFWPGPLSLVGRASKIVPPVVTASSGFVAVRNPVSLLARRLIESAGVPVAAPSANAFGRISPTTASHVWKNFAEHPVTVLDGGPCPVGIESSVVRLELASPAETGVDGGKSSGPPRLLLSVLRRGAVTADMLSKAVSDAASRLPEGSAERAVLETVEVCVSAKIEYTMNPQTEKEQTSYISPGMMLSHYSPKVPTYFVTEAEGQAGGDDSSRKVGGQAGDGERAASVPTLDPSECLLIDLGTESGSRLSSLFGANLKMDFASSSSSPPPSGGTGETGGSPSASSAAVASSGDDDTETERLEKVAASLFATLHDAEEQAQRGGLKAILITHLGESDLQGVGEKGLAIYDKLYRACSGRMMTLFQLPDAGGSGGEEGENSEAFQRKKRALLSLDVP</sequence>
<dbReference type="EC" id="2.7.7.87" evidence="3"/>
<evidence type="ECO:0000313" key="15">
    <source>
        <dbReference type="EMBL" id="CEM47646.1"/>
    </source>
</evidence>
<keyword evidence="5" id="KW-0963">Cytoplasm</keyword>
<dbReference type="GO" id="GO:0005524">
    <property type="term" value="F:ATP binding"/>
    <property type="evidence" value="ECO:0007669"/>
    <property type="project" value="UniProtKB-KW"/>
</dbReference>
<evidence type="ECO:0000256" key="13">
    <source>
        <dbReference type="SAM" id="MobiDB-lite"/>
    </source>
</evidence>
<dbReference type="GO" id="GO:0003725">
    <property type="term" value="F:double-stranded RNA binding"/>
    <property type="evidence" value="ECO:0007669"/>
    <property type="project" value="InterPro"/>
</dbReference>
<dbReference type="Gene3D" id="3.40.50.11030">
    <property type="entry name" value="Threonylcarbamoyl-AMP synthase, C-terminal domain"/>
    <property type="match status" value="1"/>
</dbReference>
<dbReference type="GO" id="GO:0061710">
    <property type="term" value="F:L-threonylcarbamoyladenylate synthase"/>
    <property type="evidence" value="ECO:0007669"/>
    <property type="project" value="UniProtKB-EC"/>
</dbReference>
<feature type="region of interest" description="Disordered" evidence="13">
    <location>
        <begin position="366"/>
        <end position="402"/>
    </location>
</feature>
<evidence type="ECO:0000256" key="1">
    <source>
        <dbReference type="ARBA" id="ARBA00004496"/>
    </source>
</evidence>
<feature type="compositionally biased region" description="Low complexity" evidence="13">
    <location>
        <begin position="383"/>
        <end position="395"/>
    </location>
</feature>
<dbReference type="GO" id="GO:0006450">
    <property type="term" value="P:regulation of translational fidelity"/>
    <property type="evidence" value="ECO:0007669"/>
    <property type="project" value="TreeGrafter"/>
</dbReference>
<evidence type="ECO:0000256" key="5">
    <source>
        <dbReference type="ARBA" id="ARBA00022490"/>
    </source>
</evidence>
<keyword evidence="7" id="KW-0819">tRNA processing</keyword>
<dbReference type="PhylomeDB" id="A0A0G4HTF5"/>
<evidence type="ECO:0000256" key="9">
    <source>
        <dbReference type="ARBA" id="ARBA00022741"/>
    </source>
</evidence>
<evidence type="ECO:0000259" key="14">
    <source>
        <dbReference type="PROSITE" id="PS51163"/>
    </source>
</evidence>
<dbReference type="InterPro" id="IPR005145">
    <property type="entry name" value="Sua5_C"/>
</dbReference>
<dbReference type="AlphaFoldDB" id="A0A0G4HTF5"/>
<evidence type="ECO:0000256" key="2">
    <source>
        <dbReference type="ARBA" id="ARBA00007663"/>
    </source>
</evidence>
<reference evidence="15" key="1">
    <citation type="submission" date="2014-11" db="EMBL/GenBank/DDBJ databases">
        <authorList>
            <person name="Otto D Thomas"/>
            <person name="Naeem Raeece"/>
        </authorList>
    </citation>
    <scope>NUCLEOTIDE SEQUENCE</scope>
</reference>
<feature type="region of interest" description="Disordered" evidence="13">
    <location>
        <begin position="307"/>
        <end position="333"/>
    </location>
</feature>
<dbReference type="GO" id="GO:0000049">
    <property type="term" value="F:tRNA binding"/>
    <property type="evidence" value="ECO:0007669"/>
    <property type="project" value="TreeGrafter"/>
</dbReference>
<keyword evidence="10" id="KW-0067">ATP-binding</keyword>
<name>A0A0G4HTF5_9ALVE</name>
<dbReference type="Gene3D" id="3.90.870.10">
    <property type="entry name" value="DHBP synthase"/>
    <property type="match status" value="1"/>
</dbReference>
<keyword evidence="8" id="KW-0548">Nucleotidyltransferase</keyword>
<accession>A0A0G4HTF5</accession>
<dbReference type="InterPro" id="IPR017945">
    <property type="entry name" value="DHBP_synth_RibB-like_a/b_dom"/>
</dbReference>
<dbReference type="GO" id="GO:0005737">
    <property type="term" value="C:cytoplasm"/>
    <property type="evidence" value="ECO:0007669"/>
    <property type="project" value="UniProtKB-SubCell"/>
</dbReference>
<dbReference type="InterPro" id="IPR006070">
    <property type="entry name" value="Sua5-like_dom"/>
</dbReference>
<dbReference type="InterPro" id="IPR038385">
    <property type="entry name" value="Sua5/YwlC_C"/>
</dbReference>
<dbReference type="SUPFAM" id="SSF55821">
    <property type="entry name" value="YrdC/RibB"/>
    <property type="match status" value="1"/>
</dbReference>
<proteinExistence type="inferred from homology"/>
<organism evidence="15">
    <name type="scientific">Chromera velia CCMP2878</name>
    <dbReference type="NCBI Taxonomy" id="1169474"/>
    <lineage>
        <taxon>Eukaryota</taxon>
        <taxon>Sar</taxon>
        <taxon>Alveolata</taxon>
        <taxon>Colpodellida</taxon>
        <taxon>Chromeraceae</taxon>
        <taxon>Chromera</taxon>
    </lineage>
</organism>
<dbReference type="PANTHER" id="PTHR17490">
    <property type="entry name" value="SUA5"/>
    <property type="match status" value="1"/>
</dbReference>
<dbReference type="InterPro" id="IPR050156">
    <property type="entry name" value="TC-AMP_synthase_SUA5"/>
</dbReference>
<dbReference type="GO" id="GO:0008033">
    <property type="term" value="P:tRNA processing"/>
    <property type="evidence" value="ECO:0007669"/>
    <property type="project" value="UniProtKB-KW"/>
</dbReference>
<evidence type="ECO:0000256" key="6">
    <source>
        <dbReference type="ARBA" id="ARBA00022679"/>
    </source>
</evidence>
<evidence type="ECO:0000256" key="8">
    <source>
        <dbReference type="ARBA" id="ARBA00022695"/>
    </source>
</evidence>
<dbReference type="NCBIfam" id="TIGR00057">
    <property type="entry name" value="L-threonylcarbamoyladenylate synthase"/>
    <property type="match status" value="1"/>
</dbReference>
<evidence type="ECO:0000256" key="11">
    <source>
        <dbReference type="ARBA" id="ARBA00029774"/>
    </source>
</evidence>
<protein>
    <recommendedName>
        <fullName evidence="4">Threonylcarbamoyl-AMP synthase</fullName>
        <ecNumber evidence="3">2.7.7.87</ecNumber>
    </recommendedName>
    <alternativeName>
        <fullName evidence="11">L-threonylcarbamoyladenylate synthase</fullName>
    </alternativeName>
</protein>
<comment type="catalytic activity">
    <reaction evidence="12">
        <text>L-threonine + hydrogencarbonate + ATP = L-threonylcarbamoyladenylate + diphosphate + H2O</text>
        <dbReference type="Rhea" id="RHEA:36407"/>
        <dbReference type="ChEBI" id="CHEBI:15377"/>
        <dbReference type="ChEBI" id="CHEBI:17544"/>
        <dbReference type="ChEBI" id="CHEBI:30616"/>
        <dbReference type="ChEBI" id="CHEBI:33019"/>
        <dbReference type="ChEBI" id="CHEBI:57926"/>
        <dbReference type="ChEBI" id="CHEBI:73682"/>
        <dbReference type="EC" id="2.7.7.87"/>
    </reaction>
</comment>
<dbReference type="EMBL" id="CDMZ01003802">
    <property type="protein sequence ID" value="CEM47646.1"/>
    <property type="molecule type" value="Genomic_DNA"/>
</dbReference>
<gene>
    <name evidence="15" type="ORF">Cvel_8448</name>
</gene>
<evidence type="ECO:0000256" key="12">
    <source>
        <dbReference type="ARBA" id="ARBA00048366"/>
    </source>
</evidence>
<comment type="similarity">
    <text evidence="2">Belongs to the SUA5 family.</text>
</comment>
<evidence type="ECO:0000256" key="4">
    <source>
        <dbReference type="ARBA" id="ARBA00015492"/>
    </source>
</evidence>
<dbReference type="PANTHER" id="PTHR17490:SF16">
    <property type="entry name" value="THREONYLCARBAMOYL-AMP SYNTHASE"/>
    <property type="match status" value="1"/>
</dbReference>
<keyword evidence="9" id="KW-0547">Nucleotide-binding</keyword>
<evidence type="ECO:0000256" key="7">
    <source>
        <dbReference type="ARBA" id="ARBA00022694"/>
    </source>
</evidence>
<evidence type="ECO:0000256" key="3">
    <source>
        <dbReference type="ARBA" id="ARBA00012584"/>
    </source>
</evidence>
<dbReference type="VEuPathDB" id="CryptoDB:Cvel_8448"/>
<feature type="domain" description="YrdC-like" evidence="14">
    <location>
        <begin position="25"/>
        <end position="232"/>
    </location>
</feature>
<dbReference type="Pfam" id="PF03481">
    <property type="entry name" value="Sua5_C"/>
    <property type="match status" value="1"/>
</dbReference>
<keyword evidence="6" id="KW-0808">Transferase</keyword>